<dbReference type="RefSeq" id="WP_203254796.1">
    <property type="nucleotide sequence ID" value="NZ_CP069127.1"/>
</dbReference>
<name>A0ABX7FGE8_BRECH</name>
<gene>
    <name evidence="1" type="ORF">JNE38_16700</name>
</gene>
<proteinExistence type="predicted"/>
<dbReference type="Proteomes" id="UP000596248">
    <property type="component" value="Chromosome"/>
</dbReference>
<dbReference type="EMBL" id="CP069127">
    <property type="protein sequence ID" value="QRG65278.1"/>
    <property type="molecule type" value="Genomic_DNA"/>
</dbReference>
<reference evidence="1 2" key="1">
    <citation type="submission" date="2021-01" db="EMBL/GenBank/DDBJ databases">
        <title>Identification of strong promoters based on the transcriptome of Brevibacillus choshinensis.</title>
        <authorList>
            <person name="Yao D."/>
            <person name="Zhang K."/>
            <person name="Wu J."/>
        </authorList>
    </citation>
    <scope>NUCLEOTIDE SEQUENCE [LARGE SCALE GENOMIC DNA]</scope>
    <source>
        <strain evidence="1 2">HPD31-SP3</strain>
    </source>
</reference>
<sequence>MSVPLLDFQKFVEITEPFRQRQLEILAFDMNVSKIEWTVRDVIEELELLVDGRATMAPEEFIDGIREQARRLLK</sequence>
<evidence type="ECO:0000313" key="1">
    <source>
        <dbReference type="EMBL" id="QRG65278.1"/>
    </source>
</evidence>
<keyword evidence="2" id="KW-1185">Reference proteome</keyword>
<protein>
    <submittedName>
        <fullName evidence="1">Uncharacterized protein</fullName>
    </submittedName>
</protein>
<evidence type="ECO:0000313" key="2">
    <source>
        <dbReference type="Proteomes" id="UP000596248"/>
    </source>
</evidence>
<organism evidence="1 2">
    <name type="scientific">Brevibacillus choshinensis</name>
    <dbReference type="NCBI Taxonomy" id="54911"/>
    <lineage>
        <taxon>Bacteria</taxon>
        <taxon>Bacillati</taxon>
        <taxon>Bacillota</taxon>
        <taxon>Bacilli</taxon>
        <taxon>Bacillales</taxon>
        <taxon>Paenibacillaceae</taxon>
        <taxon>Brevibacillus</taxon>
    </lineage>
</organism>
<accession>A0ABX7FGE8</accession>